<reference evidence="2 3" key="1">
    <citation type="submission" date="2024-11" db="EMBL/GenBank/DDBJ databases">
        <title>Chromosome-level genome assembly of the freshwater bivalve Anodonta woodiana.</title>
        <authorList>
            <person name="Chen X."/>
        </authorList>
    </citation>
    <scope>NUCLEOTIDE SEQUENCE [LARGE SCALE GENOMIC DNA]</scope>
    <source>
        <strain evidence="2">MN2024</strain>
        <tissue evidence="2">Gills</tissue>
    </source>
</reference>
<feature type="compositionally biased region" description="Polar residues" evidence="1">
    <location>
        <begin position="73"/>
        <end position="89"/>
    </location>
</feature>
<feature type="compositionally biased region" description="Polar residues" evidence="1">
    <location>
        <begin position="43"/>
        <end position="56"/>
    </location>
</feature>
<name>A0ABD3WF40_SINWO</name>
<feature type="compositionally biased region" description="Basic and acidic residues" evidence="1">
    <location>
        <begin position="23"/>
        <end position="32"/>
    </location>
</feature>
<sequence>MASDIMSQDAPPPLPSRNPPRKVSQEQPHRPLPEVPNYATLPNMKNSSQVQLSTDSLPRRSSRQMSLDSSSSNYTNITSRFGSSTSQSFDAPPPLPQRNNVIRSPSSAEKSFRHPQASPVATNQPHLVPDSNVRVAPPPPSLSTLPRRKDYDEMETRFRFHSVEDFPNPEPMKEAAKTYPSHKFSKDNKSRRSPRQPLPAL</sequence>
<feature type="compositionally biased region" description="Low complexity" evidence="1">
    <location>
        <begin position="63"/>
        <end position="72"/>
    </location>
</feature>
<feature type="compositionally biased region" description="Polar residues" evidence="1">
    <location>
        <begin position="97"/>
        <end position="109"/>
    </location>
</feature>
<organism evidence="2 3">
    <name type="scientific">Sinanodonta woodiana</name>
    <name type="common">Chinese pond mussel</name>
    <name type="synonym">Anodonta woodiana</name>
    <dbReference type="NCBI Taxonomy" id="1069815"/>
    <lineage>
        <taxon>Eukaryota</taxon>
        <taxon>Metazoa</taxon>
        <taxon>Spiralia</taxon>
        <taxon>Lophotrochozoa</taxon>
        <taxon>Mollusca</taxon>
        <taxon>Bivalvia</taxon>
        <taxon>Autobranchia</taxon>
        <taxon>Heteroconchia</taxon>
        <taxon>Palaeoheterodonta</taxon>
        <taxon>Unionida</taxon>
        <taxon>Unionoidea</taxon>
        <taxon>Unionidae</taxon>
        <taxon>Unioninae</taxon>
        <taxon>Sinanodonta</taxon>
    </lineage>
</organism>
<evidence type="ECO:0000256" key="1">
    <source>
        <dbReference type="SAM" id="MobiDB-lite"/>
    </source>
</evidence>
<feature type="region of interest" description="Disordered" evidence="1">
    <location>
        <begin position="1"/>
        <end position="201"/>
    </location>
</feature>
<gene>
    <name evidence="2" type="ORF">ACJMK2_039805</name>
</gene>
<keyword evidence="3" id="KW-1185">Reference proteome</keyword>
<evidence type="ECO:0000313" key="3">
    <source>
        <dbReference type="Proteomes" id="UP001634394"/>
    </source>
</evidence>
<evidence type="ECO:0000313" key="2">
    <source>
        <dbReference type="EMBL" id="KAL3871833.1"/>
    </source>
</evidence>
<feature type="compositionally biased region" description="Basic and acidic residues" evidence="1">
    <location>
        <begin position="147"/>
        <end position="164"/>
    </location>
</feature>
<comment type="caution">
    <text evidence="2">The sequence shown here is derived from an EMBL/GenBank/DDBJ whole genome shotgun (WGS) entry which is preliminary data.</text>
</comment>
<accession>A0ABD3WF40</accession>
<dbReference type="Proteomes" id="UP001634394">
    <property type="component" value="Unassembled WGS sequence"/>
</dbReference>
<proteinExistence type="predicted"/>
<dbReference type="AlphaFoldDB" id="A0ABD3WF40"/>
<protein>
    <submittedName>
        <fullName evidence="2">Uncharacterized protein</fullName>
    </submittedName>
</protein>
<dbReference type="EMBL" id="JBJQND010000007">
    <property type="protein sequence ID" value="KAL3871833.1"/>
    <property type="molecule type" value="Genomic_DNA"/>
</dbReference>